<dbReference type="InterPro" id="IPR013843">
    <property type="entry name" value="Ribosomal_eS4_N"/>
</dbReference>
<evidence type="ECO:0000256" key="6">
    <source>
        <dbReference type="PIRNR" id="PIRNR002116"/>
    </source>
</evidence>
<dbReference type="InterPro" id="IPR014722">
    <property type="entry name" value="Rib_uL2_dom2"/>
</dbReference>
<dbReference type="HAMAP" id="MF_00485">
    <property type="entry name" value="Ribosomal_eS4"/>
    <property type="match status" value="1"/>
</dbReference>
<dbReference type="PROSITE" id="PS00528">
    <property type="entry name" value="RIBOSOMAL_S4E"/>
    <property type="match status" value="1"/>
</dbReference>
<gene>
    <name evidence="8" type="ORF">PAPYR_1724</name>
</gene>
<dbReference type="InterPro" id="IPR038237">
    <property type="entry name" value="Ribosomal_eS4_central_sf"/>
</dbReference>
<comment type="similarity">
    <text evidence="1 6">Belongs to the eukaryotic ribosomal protein eS4 family.</text>
</comment>
<comment type="caution">
    <text evidence="8">The sequence shown here is derived from an EMBL/GenBank/DDBJ whole genome shotgun (WGS) entry which is preliminary data.</text>
</comment>
<feature type="domain" description="KOW" evidence="7">
    <location>
        <begin position="174"/>
        <end position="201"/>
    </location>
</feature>
<dbReference type="InterPro" id="IPR032277">
    <property type="entry name" value="Ribosomal_eS4_C"/>
</dbReference>
<evidence type="ECO:0000313" key="9">
    <source>
        <dbReference type="Proteomes" id="UP001141327"/>
    </source>
</evidence>
<dbReference type="Pfam" id="PF00900">
    <property type="entry name" value="Ribosomal_S4e"/>
    <property type="match status" value="1"/>
</dbReference>
<evidence type="ECO:0000256" key="1">
    <source>
        <dbReference type="ARBA" id="ARBA00007500"/>
    </source>
</evidence>
<dbReference type="Pfam" id="PF16121">
    <property type="entry name" value="40S_S4_C"/>
    <property type="match status" value="1"/>
</dbReference>
<evidence type="ECO:0000256" key="3">
    <source>
        <dbReference type="ARBA" id="ARBA00022884"/>
    </source>
</evidence>
<dbReference type="PROSITE" id="PS50889">
    <property type="entry name" value="S4"/>
    <property type="match status" value="1"/>
</dbReference>
<keyword evidence="3 6" id="KW-0694">RNA-binding</keyword>
<dbReference type="Gene3D" id="2.40.50.740">
    <property type="match status" value="1"/>
</dbReference>
<dbReference type="Proteomes" id="UP001141327">
    <property type="component" value="Unassembled WGS sequence"/>
</dbReference>
<dbReference type="PIRSF" id="PIRSF002116">
    <property type="entry name" value="Ribosomal_S4"/>
    <property type="match status" value="1"/>
</dbReference>
<dbReference type="PANTHER" id="PTHR11581">
    <property type="entry name" value="30S/40S RIBOSOMAL PROTEIN S4"/>
    <property type="match status" value="1"/>
</dbReference>
<dbReference type="InterPro" id="IPR041982">
    <property type="entry name" value="Ribosomal_eS4_KOW"/>
</dbReference>
<protein>
    <recommendedName>
        <fullName evidence="6">40S ribosomal protein S4</fullName>
    </recommendedName>
</protein>
<dbReference type="EMBL" id="JAPMOS010000006">
    <property type="protein sequence ID" value="KAJ4461615.1"/>
    <property type="molecule type" value="Genomic_DNA"/>
</dbReference>
<dbReference type="InterPro" id="IPR000876">
    <property type="entry name" value="Ribosomal_eS4"/>
</dbReference>
<dbReference type="SMART" id="SM00739">
    <property type="entry name" value="KOW"/>
    <property type="match status" value="1"/>
</dbReference>
<dbReference type="InterPro" id="IPR036986">
    <property type="entry name" value="S4_RNA-bd_sf"/>
</dbReference>
<accession>A0ABQ8UVP0</accession>
<dbReference type="Gene3D" id="3.10.290.10">
    <property type="entry name" value="RNA-binding S4 domain"/>
    <property type="match status" value="1"/>
</dbReference>
<dbReference type="PANTHER" id="PTHR11581:SF0">
    <property type="entry name" value="SMALL RIBOSOMAL SUBUNIT PROTEIN ES4"/>
    <property type="match status" value="1"/>
</dbReference>
<organism evidence="8 9">
    <name type="scientific">Paratrimastix pyriformis</name>
    <dbReference type="NCBI Taxonomy" id="342808"/>
    <lineage>
        <taxon>Eukaryota</taxon>
        <taxon>Metamonada</taxon>
        <taxon>Preaxostyla</taxon>
        <taxon>Paratrimastigidae</taxon>
        <taxon>Paratrimastix</taxon>
    </lineage>
</organism>
<proteinExistence type="inferred from homology"/>
<name>A0ABQ8UVP0_9EUKA</name>
<dbReference type="InterPro" id="IPR013845">
    <property type="entry name" value="Ribosomal_eS4_central_region"/>
</dbReference>
<dbReference type="Gene3D" id="2.30.30.30">
    <property type="match status" value="1"/>
</dbReference>
<dbReference type="GO" id="GO:0005840">
    <property type="term" value="C:ribosome"/>
    <property type="evidence" value="ECO:0007669"/>
    <property type="project" value="UniProtKB-KW"/>
</dbReference>
<evidence type="ECO:0000256" key="2">
    <source>
        <dbReference type="ARBA" id="ARBA00022730"/>
    </source>
</evidence>
<dbReference type="InterPro" id="IPR005824">
    <property type="entry name" value="KOW"/>
</dbReference>
<evidence type="ECO:0000259" key="7">
    <source>
        <dbReference type="SMART" id="SM00739"/>
    </source>
</evidence>
<keyword evidence="5 6" id="KW-0687">Ribonucleoprotein</keyword>
<evidence type="ECO:0000256" key="4">
    <source>
        <dbReference type="ARBA" id="ARBA00022980"/>
    </source>
</evidence>
<evidence type="ECO:0000256" key="5">
    <source>
        <dbReference type="ARBA" id="ARBA00023274"/>
    </source>
</evidence>
<keyword evidence="4 6" id="KW-0689">Ribosomal protein</keyword>
<reference evidence="8" key="1">
    <citation type="journal article" date="2022" name="bioRxiv">
        <title>Genomics of Preaxostyla Flagellates Illuminates Evolutionary Transitions and the Path Towards Mitochondrial Loss.</title>
        <authorList>
            <person name="Novak L.V.F."/>
            <person name="Treitli S.C."/>
            <person name="Pyrih J."/>
            <person name="Halakuc P."/>
            <person name="Pipaliya S.V."/>
            <person name="Vacek V."/>
            <person name="Brzon O."/>
            <person name="Soukal P."/>
            <person name="Eme L."/>
            <person name="Dacks J.B."/>
            <person name="Karnkowska A."/>
            <person name="Elias M."/>
            <person name="Hampl V."/>
        </authorList>
    </citation>
    <scope>NUCLEOTIDE SEQUENCE</scope>
    <source>
        <strain evidence="8">RCP-MX</strain>
    </source>
</reference>
<sequence length="273" mass="31033">MARGPKKHLKRIAAPKHWMLAKLGGQWAPKPSAGPHKARECLPLVLLIRNRLKYALSGRETQMILGQKAVKVDGVARTDHTFPTGFMDVVSIEKTNEHFRLLHDVKGRYLLHRVTKEEAGYKLGKVSRVWVGLKGIPYCSTHDGRTFRYPHPDIAINDTIRFDLKTKKILDFVKFETGNLVMVSGGRNCGRIGVIVSKEKHPGTYDIVHIRDSAGQTFATRLGYVFVIGKESHPWISLPRNKGVRLDINDDRKLRLEKNKQRIVNKPKSTKKH</sequence>
<keyword evidence="2 6" id="KW-0699">rRNA-binding</keyword>
<dbReference type="Pfam" id="PF08071">
    <property type="entry name" value="RS4NT"/>
    <property type="match status" value="1"/>
</dbReference>
<dbReference type="InterPro" id="IPR018199">
    <property type="entry name" value="Ribosomal_eS4_N_CS"/>
</dbReference>
<dbReference type="CDD" id="cd06087">
    <property type="entry name" value="KOW_RPS4"/>
    <property type="match status" value="1"/>
</dbReference>
<evidence type="ECO:0000313" key="8">
    <source>
        <dbReference type="EMBL" id="KAJ4461615.1"/>
    </source>
</evidence>
<keyword evidence="9" id="KW-1185">Reference proteome</keyword>